<keyword evidence="6" id="KW-0521">NADP</keyword>
<evidence type="ECO:0000256" key="1">
    <source>
        <dbReference type="ARBA" id="ARBA00004781"/>
    </source>
</evidence>
<dbReference type="PANTHER" id="PTHR10491">
    <property type="entry name" value="DTDP-4-DEHYDRORHAMNOSE REDUCTASE"/>
    <property type="match status" value="1"/>
</dbReference>
<evidence type="ECO:0000256" key="6">
    <source>
        <dbReference type="RuleBase" id="RU364082"/>
    </source>
</evidence>
<reference evidence="8 9" key="1">
    <citation type="submission" date="2016-06" db="EMBL/GenBank/DDBJ databases">
        <authorList>
            <person name="Kjaerup R.B."/>
            <person name="Dalgaard T.S."/>
            <person name="Juul-Madsen H.R."/>
        </authorList>
    </citation>
    <scope>NUCLEOTIDE SEQUENCE [LARGE SCALE GENOMIC DNA]</scope>
    <source>
        <strain evidence="8">2</strain>
    </source>
</reference>
<dbReference type="Gene3D" id="3.40.50.720">
    <property type="entry name" value="NAD(P)-binding Rossmann-like Domain"/>
    <property type="match status" value="1"/>
</dbReference>
<evidence type="ECO:0000256" key="5">
    <source>
        <dbReference type="ARBA" id="ARBA00048200"/>
    </source>
</evidence>
<dbReference type="AlphaFoldDB" id="A0A1A8Y1W2"/>
<dbReference type="SUPFAM" id="SSF51735">
    <property type="entry name" value="NAD(P)-binding Rossmann-fold domains"/>
    <property type="match status" value="1"/>
</dbReference>
<dbReference type="Pfam" id="PF04321">
    <property type="entry name" value="RmlD_sub_bind"/>
    <property type="match status" value="1"/>
</dbReference>
<dbReference type="InterPro" id="IPR029903">
    <property type="entry name" value="RmlD-like-bd"/>
</dbReference>
<evidence type="ECO:0000256" key="3">
    <source>
        <dbReference type="ARBA" id="ARBA00012929"/>
    </source>
</evidence>
<dbReference type="PANTHER" id="PTHR10491:SF4">
    <property type="entry name" value="METHIONINE ADENOSYLTRANSFERASE 2 SUBUNIT BETA"/>
    <property type="match status" value="1"/>
</dbReference>
<comment type="pathway">
    <text evidence="1 6">Carbohydrate biosynthesis; dTDP-L-rhamnose biosynthesis.</text>
</comment>
<evidence type="ECO:0000259" key="7">
    <source>
        <dbReference type="Pfam" id="PF04321"/>
    </source>
</evidence>
<comment type="catalytic activity">
    <reaction evidence="5 6">
        <text>dTDP-beta-L-rhamnose + NADP(+) = dTDP-4-dehydro-beta-L-rhamnose + NADPH + H(+)</text>
        <dbReference type="Rhea" id="RHEA:21796"/>
        <dbReference type="ChEBI" id="CHEBI:15378"/>
        <dbReference type="ChEBI" id="CHEBI:57510"/>
        <dbReference type="ChEBI" id="CHEBI:57783"/>
        <dbReference type="ChEBI" id="CHEBI:58349"/>
        <dbReference type="ChEBI" id="CHEBI:62830"/>
        <dbReference type="EC" id="1.1.1.133"/>
    </reaction>
</comment>
<keyword evidence="9" id="KW-1185">Reference proteome</keyword>
<dbReference type="GO" id="GO:0005829">
    <property type="term" value="C:cytosol"/>
    <property type="evidence" value="ECO:0007669"/>
    <property type="project" value="TreeGrafter"/>
</dbReference>
<accession>A0A1A8Y1W2</accession>
<comment type="similarity">
    <text evidence="2 6">Belongs to the dTDP-4-dehydrorhamnose reductase family.</text>
</comment>
<evidence type="ECO:0000256" key="2">
    <source>
        <dbReference type="ARBA" id="ARBA00010944"/>
    </source>
</evidence>
<protein>
    <recommendedName>
        <fullName evidence="4 6">dTDP-4-dehydrorhamnose reductase</fullName>
        <ecNumber evidence="3 6">1.1.1.133</ecNumber>
    </recommendedName>
</protein>
<dbReference type="InterPro" id="IPR036291">
    <property type="entry name" value="NAD(P)-bd_dom_sf"/>
</dbReference>
<dbReference type="CDD" id="cd05254">
    <property type="entry name" value="dTDP_HR_like_SDR_e"/>
    <property type="match status" value="1"/>
</dbReference>
<dbReference type="EMBL" id="FLQY01000395">
    <property type="protein sequence ID" value="SBT11115.1"/>
    <property type="molecule type" value="Genomic_DNA"/>
</dbReference>
<dbReference type="GO" id="GO:0019305">
    <property type="term" value="P:dTDP-rhamnose biosynthetic process"/>
    <property type="evidence" value="ECO:0007669"/>
    <property type="project" value="UniProtKB-UniPathway"/>
</dbReference>
<evidence type="ECO:0000313" key="8">
    <source>
        <dbReference type="EMBL" id="SBT11115.1"/>
    </source>
</evidence>
<comment type="cofactor">
    <cofactor evidence="6">
        <name>Mg(2+)</name>
        <dbReference type="ChEBI" id="CHEBI:18420"/>
    </cofactor>
    <text evidence="6">Binds 1 Mg(2+) ion per monomer.</text>
</comment>
<feature type="domain" description="RmlD-like substrate binding" evidence="7">
    <location>
        <begin position="3"/>
        <end position="161"/>
    </location>
</feature>
<evidence type="ECO:0000256" key="4">
    <source>
        <dbReference type="ARBA" id="ARBA00017099"/>
    </source>
</evidence>
<organism evidence="8 9">
    <name type="scientific">Candidatus Propionivibrio aalborgensis</name>
    <dbReference type="NCBI Taxonomy" id="1860101"/>
    <lineage>
        <taxon>Bacteria</taxon>
        <taxon>Pseudomonadati</taxon>
        <taxon>Pseudomonadota</taxon>
        <taxon>Betaproteobacteria</taxon>
        <taxon>Rhodocyclales</taxon>
        <taxon>Rhodocyclaceae</taxon>
        <taxon>Propionivibrio</taxon>
    </lineage>
</organism>
<dbReference type="UniPathway" id="UPA00124"/>
<sequence length="294" mass="32701">MSRVLLFGGDGMLGRHLYQALKESHDLCVTLHGSAARYPERLFADVRVEFEVAAGDTPRVVDVLEGFRPDWVVNAVGLVKRDLANDRVASLEANTVFPHVMAELCSEHHAKLLHFSTDCVYSGRKGMYKETDQPDCDDWHGRCKALGEPAGEHVLVLRTSFIGLELACKRSLIEWFLAQRGEVPGYRKAIWSGLTAIEVGRLVSMLIRREESLAGLWHVATPPISKFDLLTALNARLGERGVSVVPDDGFVCDRSLDGSAFSRRTGYVPPSWNLMLDELAEDIRDRWAPNAPSC</sequence>
<name>A0A1A8Y1W2_9RHOO</name>
<gene>
    <name evidence="8" type="ORF">PROAA_90017</name>
</gene>
<dbReference type="EC" id="1.1.1.133" evidence="3 6"/>
<dbReference type="Proteomes" id="UP000199600">
    <property type="component" value="Unassembled WGS sequence"/>
</dbReference>
<evidence type="ECO:0000313" key="9">
    <source>
        <dbReference type="Proteomes" id="UP000199600"/>
    </source>
</evidence>
<dbReference type="InterPro" id="IPR005913">
    <property type="entry name" value="dTDP_dehydrorham_reduct"/>
</dbReference>
<dbReference type="GO" id="GO:0008831">
    <property type="term" value="F:dTDP-4-dehydrorhamnose reductase activity"/>
    <property type="evidence" value="ECO:0007669"/>
    <property type="project" value="UniProtKB-EC"/>
</dbReference>
<proteinExistence type="inferred from homology"/>
<comment type="function">
    <text evidence="6">Catalyzes the reduction of dTDP-6-deoxy-L-lyxo-4-hexulose to yield dTDP-L-rhamnose.</text>
</comment>
<keyword evidence="6" id="KW-0560">Oxidoreductase</keyword>